<feature type="domain" description="AMP-binding enzyme C-terminal" evidence="4">
    <location>
        <begin position="411"/>
        <end position="485"/>
    </location>
</feature>
<dbReference type="Gene3D" id="3.40.50.12780">
    <property type="entry name" value="N-terminal domain of ligase-like"/>
    <property type="match status" value="1"/>
</dbReference>
<evidence type="ECO:0000259" key="4">
    <source>
        <dbReference type="Pfam" id="PF13193"/>
    </source>
</evidence>
<dbReference type="Gene3D" id="3.30.300.30">
    <property type="match status" value="1"/>
</dbReference>
<proteinExistence type="inferred from homology"/>
<dbReference type="PANTHER" id="PTHR24096:SF149">
    <property type="entry name" value="AMP-BINDING DOMAIN-CONTAINING PROTEIN-RELATED"/>
    <property type="match status" value="1"/>
</dbReference>
<dbReference type="EMBL" id="JADOUE010000001">
    <property type="protein sequence ID" value="MBG6122149.1"/>
    <property type="molecule type" value="Genomic_DNA"/>
</dbReference>
<evidence type="ECO:0000256" key="1">
    <source>
        <dbReference type="ARBA" id="ARBA00006432"/>
    </source>
</evidence>
<evidence type="ECO:0000259" key="3">
    <source>
        <dbReference type="Pfam" id="PF00501"/>
    </source>
</evidence>
<keyword evidence="2 5" id="KW-0436">Ligase</keyword>
<evidence type="ECO:0000313" key="6">
    <source>
        <dbReference type="Proteomes" id="UP000658613"/>
    </source>
</evidence>
<feature type="domain" description="AMP-dependent synthetase/ligase" evidence="3">
    <location>
        <begin position="20"/>
        <end position="360"/>
    </location>
</feature>
<evidence type="ECO:0000313" key="5">
    <source>
        <dbReference type="EMBL" id="MBG6122149.1"/>
    </source>
</evidence>
<name>A0A931DZX4_9CORY</name>
<gene>
    <name evidence="5" type="ORF">IW254_001118</name>
</gene>
<dbReference type="PANTHER" id="PTHR24096">
    <property type="entry name" value="LONG-CHAIN-FATTY-ACID--COA LIGASE"/>
    <property type="match status" value="1"/>
</dbReference>
<accession>A0A931DZX4</accession>
<sequence length="498" mass="53167">MADLDIADIGHYEFIFGDIAEQDLDNTAVSEITTGESITYRELIARIDALAGELVERGVGRGDVVAMQVPNSINFVVVEFAILKVGAAFSAIGMLMNSTDVEKQIKLSGAKLYIGATDIESVDQIFVYELEAICRKGKSAAAAEVTGAETGAIPFSSGTTGLPKGVVLSNRALNAIVQTTSHRLVENGLDDGGIPVMIPLPFGHIYGTTVALASALKRRDNVVTLPKFELEPFLKAHGTYDVQMSFIAPPMALVMAKSPEIDPSDFEASKLMMCGAAPLDAKVAQAVQDRLGTNVIQGYGMTECVPLVTGLVGESDLGSVGVLVPNAQMRLIDMETGEDVPEGEPGEILMKAPMMMDCYLNNEEATKATINDEGWLHTGDIGRIAEDGSLFIMDRAKEVIKYKGYQVAPAELEAVLVSHPAILDAGVVGVERDGLEIPRAFVVVAPGSGLDEQAVMDYVASIVTPYKKVRAVELINEVPKVPNGKIDRNALRKIPFEG</sequence>
<keyword evidence="6" id="KW-1185">Reference proteome</keyword>
<dbReference type="SUPFAM" id="SSF56801">
    <property type="entry name" value="Acetyl-CoA synthetase-like"/>
    <property type="match status" value="1"/>
</dbReference>
<organism evidence="5 6">
    <name type="scientific">Corynebacterium aquatimens</name>
    <dbReference type="NCBI Taxonomy" id="1190508"/>
    <lineage>
        <taxon>Bacteria</taxon>
        <taxon>Bacillati</taxon>
        <taxon>Actinomycetota</taxon>
        <taxon>Actinomycetes</taxon>
        <taxon>Mycobacteriales</taxon>
        <taxon>Corynebacteriaceae</taxon>
        <taxon>Corynebacterium</taxon>
    </lineage>
</organism>
<dbReference type="Proteomes" id="UP000658613">
    <property type="component" value="Unassembled WGS sequence"/>
</dbReference>
<dbReference type="Pfam" id="PF13193">
    <property type="entry name" value="AMP-binding_C"/>
    <property type="match status" value="1"/>
</dbReference>
<dbReference type="RefSeq" id="WP_290178656.1">
    <property type="nucleotide sequence ID" value="NZ_CP046980.1"/>
</dbReference>
<dbReference type="InterPro" id="IPR025110">
    <property type="entry name" value="AMP-bd_C"/>
</dbReference>
<reference evidence="5" key="1">
    <citation type="submission" date="2020-11" db="EMBL/GenBank/DDBJ databases">
        <title>Sequencing the genomes of 1000 actinobacteria strains.</title>
        <authorList>
            <person name="Klenk H.-P."/>
        </authorList>
    </citation>
    <scope>NUCLEOTIDE SEQUENCE</scope>
    <source>
        <strain evidence="5">DSM 45632</strain>
    </source>
</reference>
<dbReference type="InterPro" id="IPR045851">
    <property type="entry name" value="AMP-bd_C_sf"/>
</dbReference>
<protein>
    <submittedName>
        <fullName evidence="5">Acyl-CoA synthetase (AMP-forming)/AMP-acid ligase II</fullName>
    </submittedName>
</protein>
<dbReference type="AlphaFoldDB" id="A0A931DZX4"/>
<dbReference type="InterPro" id="IPR020845">
    <property type="entry name" value="AMP-binding_CS"/>
</dbReference>
<dbReference type="PROSITE" id="PS00455">
    <property type="entry name" value="AMP_BINDING"/>
    <property type="match status" value="1"/>
</dbReference>
<evidence type="ECO:0000256" key="2">
    <source>
        <dbReference type="ARBA" id="ARBA00022598"/>
    </source>
</evidence>
<dbReference type="Pfam" id="PF00501">
    <property type="entry name" value="AMP-binding"/>
    <property type="match status" value="1"/>
</dbReference>
<comment type="caution">
    <text evidence="5">The sequence shown here is derived from an EMBL/GenBank/DDBJ whole genome shotgun (WGS) entry which is preliminary data.</text>
</comment>
<dbReference type="GO" id="GO:0016405">
    <property type="term" value="F:CoA-ligase activity"/>
    <property type="evidence" value="ECO:0007669"/>
    <property type="project" value="TreeGrafter"/>
</dbReference>
<dbReference type="InterPro" id="IPR042099">
    <property type="entry name" value="ANL_N_sf"/>
</dbReference>
<comment type="similarity">
    <text evidence="1">Belongs to the ATP-dependent AMP-binding enzyme family.</text>
</comment>
<dbReference type="InterPro" id="IPR000873">
    <property type="entry name" value="AMP-dep_synth/lig_dom"/>
</dbReference>